<dbReference type="InterPro" id="IPR050122">
    <property type="entry name" value="RTK"/>
</dbReference>
<dbReference type="GO" id="GO:0043235">
    <property type="term" value="C:receptor complex"/>
    <property type="evidence" value="ECO:0007669"/>
    <property type="project" value="TreeGrafter"/>
</dbReference>
<evidence type="ECO:0000256" key="2">
    <source>
        <dbReference type="ARBA" id="ARBA00023180"/>
    </source>
</evidence>
<dbReference type="Pfam" id="PF00041">
    <property type="entry name" value="fn3"/>
    <property type="match status" value="1"/>
</dbReference>
<keyword evidence="4" id="KW-0479">Metal-binding</keyword>
<accession>A0AAD9N5M9</accession>
<feature type="region of interest" description="Disordered" evidence="5">
    <location>
        <begin position="190"/>
        <end position="209"/>
    </location>
</feature>
<dbReference type="GO" id="GO:0005524">
    <property type="term" value="F:ATP binding"/>
    <property type="evidence" value="ECO:0007669"/>
    <property type="project" value="UniProtKB-KW"/>
</dbReference>
<evidence type="ECO:0000256" key="1">
    <source>
        <dbReference type="ARBA" id="ARBA00004167"/>
    </source>
</evidence>
<evidence type="ECO:0000313" key="9">
    <source>
        <dbReference type="EMBL" id="KAK2157675.1"/>
    </source>
</evidence>
<dbReference type="InterPro" id="IPR036116">
    <property type="entry name" value="FN3_sf"/>
</dbReference>
<dbReference type="GO" id="GO:0004714">
    <property type="term" value="F:transmembrane receptor protein tyrosine kinase activity"/>
    <property type="evidence" value="ECO:0007669"/>
    <property type="project" value="TreeGrafter"/>
</dbReference>
<organism evidence="9 10">
    <name type="scientific">Ridgeia piscesae</name>
    <name type="common">Tubeworm</name>
    <dbReference type="NCBI Taxonomy" id="27915"/>
    <lineage>
        <taxon>Eukaryota</taxon>
        <taxon>Metazoa</taxon>
        <taxon>Spiralia</taxon>
        <taxon>Lophotrochozoa</taxon>
        <taxon>Annelida</taxon>
        <taxon>Polychaeta</taxon>
        <taxon>Sedentaria</taxon>
        <taxon>Canalipalpata</taxon>
        <taxon>Sabellida</taxon>
        <taxon>Siboglinidae</taxon>
        <taxon>Ridgeia</taxon>
    </lineage>
</organism>
<dbReference type="CDD" id="cd00063">
    <property type="entry name" value="FN3"/>
    <property type="match status" value="1"/>
</dbReference>
<evidence type="ECO:0000256" key="5">
    <source>
        <dbReference type="SAM" id="MobiDB-lite"/>
    </source>
</evidence>
<dbReference type="InterPro" id="IPR013783">
    <property type="entry name" value="Ig-like_fold"/>
</dbReference>
<evidence type="ECO:0000259" key="7">
    <source>
        <dbReference type="PROSITE" id="PS50011"/>
    </source>
</evidence>
<dbReference type="GO" id="GO:0007169">
    <property type="term" value="P:cell surface receptor protein tyrosine kinase signaling pathway"/>
    <property type="evidence" value="ECO:0007669"/>
    <property type="project" value="TreeGrafter"/>
</dbReference>
<dbReference type="AlphaFoldDB" id="A0AAD9N5M9"/>
<dbReference type="SMART" id="SM00060">
    <property type="entry name" value="FN3"/>
    <property type="match status" value="1"/>
</dbReference>
<dbReference type="SUPFAM" id="SSF49265">
    <property type="entry name" value="Fibronectin type III"/>
    <property type="match status" value="1"/>
</dbReference>
<dbReference type="PANTHER" id="PTHR24416">
    <property type="entry name" value="TYROSINE-PROTEIN KINASE RECEPTOR"/>
    <property type="match status" value="1"/>
</dbReference>
<feature type="domain" description="Protein kinase" evidence="7">
    <location>
        <begin position="239"/>
        <end position="508"/>
    </location>
</feature>
<dbReference type="EMBL" id="JAODUO010001859">
    <property type="protein sequence ID" value="KAK2157675.1"/>
    <property type="molecule type" value="Genomic_DNA"/>
</dbReference>
<feature type="binding site" evidence="4">
    <location>
        <position position="370"/>
    </location>
    <ligand>
        <name>Mg(2+)</name>
        <dbReference type="ChEBI" id="CHEBI:18420"/>
    </ligand>
</feature>
<feature type="domain" description="Fibronectin type-III" evidence="8">
    <location>
        <begin position="18"/>
        <end position="108"/>
    </location>
</feature>
<reference evidence="9" key="1">
    <citation type="journal article" date="2023" name="Mol. Biol. Evol.">
        <title>Third-Generation Sequencing Reveals the Adaptive Role of the Epigenome in Three Deep-Sea Polychaetes.</title>
        <authorList>
            <person name="Perez M."/>
            <person name="Aroh O."/>
            <person name="Sun Y."/>
            <person name="Lan Y."/>
            <person name="Juniper S.K."/>
            <person name="Young C.R."/>
            <person name="Angers B."/>
            <person name="Qian P.Y."/>
        </authorList>
    </citation>
    <scope>NUCLEOTIDE SEQUENCE</scope>
    <source>
        <strain evidence="9">R07B-5</strain>
    </source>
</reference>
<dbReference type="PRINTS" id="PR00109">
    <property type="entry name" value="TYRKINASE"/>
</dbReference>
<evidence type="ECO:0000256" key="6">
    <source>
        <dbReference type="SAM" id="Phobius"/>
    </source>
</evidence>
<proteinExistence type="predicted"/>
<keyword evidence="6" id="KW-1133">Transmembrane helix</keyword>
<dbReference type="Proteomes" id="UP001209878">
    <property type="component" value="Unassembled WGS sequence"/>
</dbReference>
<evidence type="ECO:0000313" key="10">
    <source>
        <dbReference type="Proteomes" id="UP001209878"/>
    </source>
</evidence>
<feature type="transmembrane region" description="Helical" evidence="6">
    <location>
        <begin position="119"/>
        <end position="146"/>
    </location>
</feature>
<dbReference type="InterPro" id="IPR001245">
    <property type="entry name" value="Ser-Thr/Tyr_kinase_cat_dom"/>
</dbReference>
<feature type="compositionally biased region" description="Polar residues" evidence="5">
    <location>
        <begin position="192"/>
        <end position="205"/>
    </location>
</feature>
<feature type="binding site" evidence="3">
    <location>
        <position position="369"/>
    </location>
    <ligand>
        <name>ATP</name>
        <dbReference type="ChEBI" id="CHEBI:30616"/>
    </ligand>
</feature>
<dbReference type="InterPro" id="IPR011009">
    <property type="entry name" value="Kinase-like_dom_sf"/>
</dbReference>
<protein>
    <recommendedName>
        <fullName evidence="11">Receptor protein-tyrosine kinase</fullName>
    </recommendedName>
</protein>
<gene>
    <name evidence="9" type="ORF">NP493_1862g00004</name>
</gene>
<dbReference type="PROSITE" id="PS50011">
    <property type="entry name" value="PROTEIN_KINASE_DOM"/>
    <property type="match status" value="1"/>
</dbReference>
<comment type="caution">
    <text evidence="9">The sequence shown here is derived from an EMBL/GenBank/DDBJ whole genome shotgun (WGS) entry which is preliminary data.</text>
</comment>
<dbReference type="SUPFAM" id="SSF56112">
    <property type="entry name" value="Protein kinase-like (PK-like)"/>
    <property type="match status" value="1"/>
</dbReference>
<evidence type="ECO:0000259" key="8">
    <source>
        <dbReference type="PROSITE" id="PS50853"/>
    </source>
</evidence>
<keyword evidence="6" id="KW-0812">Transmembrane</keyword>
<dbReference type="PANTHER" id="PTHR24416:SF611">
    <property type="entry name" value="TYROSINE-PROTEIN KINASE TRANSMEMBRANE RECEPTOR ROR"/>
    <property type="match status" value="1"/>
</dbReference>
<keyword evidence="3" id="KW-0547">Nucleotide-binding</keyword>
<dbReference type="Gene3D" id="1.10.510.10">
    <property type="entry name" value="Transferase(Phosphotransferase) domain 1"/>
    <property type="match status" value="1"/>
</dbReference>
<evidence type="ECO:0000256" key="3">
    <source>
        <dbReference type="PIRSR" id="PIRSR000615-2"/>
    </source>
</evidence>
<evidence type="ECO:0000256" key="4">
    <source>
        <dbReference type="PIRSR" id="PIRSR000615-3"/>
    </source>
</evidence>
<comment type="subcellular location">
    <subcellularLocation>
        <location evidence="1">Membrane</location>
        <topology evidence="1">Single-pass membrane protein</topology>
    </subcellularLocation>
</comment>
<keyword evidence="4" id="KW-0460">Magnesium</keyword>
<keyword evidence="3" id="KW-0067">ATP-binding</keyword>
<name>A0AAD9N5M9_RIDPI</name>
<keyword evidence="10" id="KW-1185">Reference proteome</keyword>
<dbReference type="GO" id="GO:0046872">
    <property type="term" value="F:metal ion binding"/>
    <property type="evidence" value="ECO:0007669"/>
    <property type="project" value="UniProtKB-KW"/>
</dbReference>
<sequence>MFRQPDTWQRFPSVLDQSVTNLTVVRTYGDKVEIWWQYVVSCYVTKGVKITYTTASDVRKEVTLPAAQSSYVLDDLDPNKDYSVVVVAVYEGSETSEVESLQFNSGDLVDEDGNSRGGLAVGAIVGIVIVMLILVVVIALLVLFILTRRRHKEPYLPRDFDDFRRTVRQSVVFGGRQNVSSSATIAFPMKKNVSSPSNPGQNNYTVEDDDDYDDDVYLYGNLVTDSVAAWKIPAEKVELVQRLPNAKGRFADIYEATLTVKNGKQKVVAKRLKQRGNAADELLMTAKMNFFATACPKHENILQFVGAVTQGPILLFEVCDLGRLRDWLVAQTKVTEDLEDKMITICLHIARGMNQLHAKKIVHRRLGARNVLLKSAGTDVIIAKVTGFGPMKGEQATSSDNANEKIPVKWMALEQLSVAEGEKRKYDEKTDVWSFGITSWEVFSKGEVPYPDKSSSQLKGVLHSGYRLPRPTYCPDIMYDKVMKPCWDTSATSRPSFANVINTIETSLSGGAAGDEYYYDISKQGQDTAEDDGLHQNNLAK</sequence>
<evidence type="ECO:0008006" key="11">
    <source>
        <dbReference type="Google" id="ProtNLM"/>
    </source>
</evidence>
<dbReference type="InterPro" id="IPR003961">
    <property type="entry name" value="FN3_dom"/>
</dbReference>
<keyword evidence="2" id="KW-0325">Glycoprotein</keyword>
<dbReference type="InterPro" id="IPR000719">
    <property type="entry name" value="Prot_kinase_dom"/>
</dbReference>
<dbReference type="Pfam" id="PF07714">
    <property type="entry name" value="PK_Tyr_Ser-Thr"/>
    <property type="match status" value="1"/>
</dbReference>
<dbReference type="GO" id="GO:0005886">
    <property type="term" value="C:plasma membrane"/>
    <property type="evidence" value="ECO:0007669"/>
    <property type="project" value="TreeGrafter"/>
</dbReference>
<keyword evidence="6" id="KW-0472">Membrane</keyword>
<dbReference type="Gene3D" id="2.60.40.10">
    <property type="entry name" value="Immunoglobulins"/>
    <property type="match status" value="1"/>
</dbReference>
<dbReference type="PROSITE" id="PS50853">
    <property type="entry name" value="FN3"/>
    <property type="match status" value="1"/>
</dbReference>